<keyword evidence="5" id="KW-1185">Reference proteome</keyword>
<proteinExistence type="predicted"/>
<evidence type="ECO:0000256" key="1">
    <source>
        <dbReference type="SAM" id="MobiDB-lite"/>
    </source>
</evidence>
<organism evidence="4 5">
    <name type="scientific">Sphingomonas crocodyli</name>
    <dbReference type="NCBI Taxonomy" id="1979270"/>
    <lineage>
        <taxon>Bacteria</taxon>
        <taxon>Pseudomonadati</taxon>
        <taxon>Pseudomonadota</taxon>
        <taxon>Alphaproteobacteria</taxon>
        <taxon>Sphingomonadales</taxon>
        <taxon>Sphingomonadaceae</taxon>
        <taxon>Sphingomonas</taxon>
    </lineage>
</organism>
<name>A0A437LZK1_9SPHN</name>
<dbReference type="Pfam" id="PF05036">
    <property type="entry name" value="SPOR"/>
    <property type="match status" value="1"/>
</dbReference>
<accession>A0A437LZK1</accession>
<feature type="compositionally biased region" description="Pro residues" evidence="1">
    <location>
        <begin position="26"/>
        <end position="45"/>
    </location>
</feature>
<dbReference type="Proteomes" id="UP000282971">
    <property type="component" value="Unassembled WGS sequence"/>
</dbReference>
<evidence type="ECO:0000256" key="2">
    <source>
        <dbReference type="SAM" id="SignalP"/>
    </source>
</evidence>
<dbReference type="OrthoDB" id="7432148at2"/>
<comment type="caution">
    <text evidence="4">The sequence shown here is derived from an EMBL/GenBank/DDBJ whole genome shotgun (WGS) entry which is preliminary data.</text>
</comment>
<dbReference type="RefSeq" id="WP_127744811.1">
    <property type="nucleotide sequence ID" value="NZ_SACN01000002.1"/>
</dbReference>
<dbReference type="InterPro" id="IPR007730">
    <property type="entry name" value="SPOR-like_dom"/>
</dbReference>
<dbReference type="PROSITE" id="PS51724">
    <property type="entry name" value="SPOR"/>
    <property type="match status" value="1"/>
</dbReference>
<feature type="chain" id="PRO_5019430966" evidence="2">
    <location>
        <begin position="20"/>
        <end position="302"/>
    </location>
</feature>
<reference evidence="4 5" key="1">
    <citation type="submission" date="2019-01" db="EMBL/GenBank/DDBJ databases">
        <authorList>
            <person name="Chen W.-M."/>
        </authorList>
    </citation>
    <scope>NUCLEOTIDE SEQUENCE [LARGE SCALE GENOMIC DNA]</scope>
    <source>
        <strain evidence="4 5">CCP-7</strain>
    </source>
</reference>
<dbReference type="AlphaFoldDB" id="A0A437LZK1"/>
<dbReference type="SUPFAM" id="SSF110997">
    <property type="entry name" value="Sporulation related repeat"/>
    <property type="match status" value="1"/>
</dbReference>
<gene>
    <name evidence="4" type="ORF">EOD43_14695</name>
</gene>
<evidence type="ECO:0000313" key="4">
    <source>
        <dbReference type="EMBL" id="RVT90795.1"/>
    </source>
</evidence>
<feature type="signal peptide" evidence="2">
    <location>
        <begin position="1"/>
        <end position="19"/>
    </location>
</feature>
<dbReference type="Gene3D" id="3.30.70.1070">
    <property type="entry name" value="Sporulation related repeat"/>
    <property type="match status" value="1"/>
</dbReference>
<keyword evidence="2" id="KW-0732">Signal</keyword>
<feature type="region of interest" description="Disordered" evidence="1">
    <location>
        <begin position="22"/>
        <end position="64"/>
    </location>
</feature>
<sequence length="302" mass="31441">MKRSAVAFLIVAIGLAACAKKKQAPAPTPPPAPAPAARPLPPGGAPPSFKLPKSDGKGGWETPNSDITEAEAIWHLRSALNVAALACDRTGSKGIVAGYNKLLAAQKTAFAKGYAAEGARHGKGTPLDRHVTSVYNYFAQPPAQAGFCPVAADVLKEAATVTPAAFPAYAPPALAKLEAPFTAFYTAFAAYQVELAAWEKGGGSKMAAAEPMRAMRTAAPAGPPWRIQLGAYSGDKAAREAWGRISKRMSRAADFEPRYEPVPGKKLVRVQIGPVTDRDEAIALCAAASAAALDCFPVAPRP</sequence>
<dbReference type="PROSITE" id="PS51257">
    <property type="entry name" value="PROKAR_LIPOPROTEIN"/>
    <property type="match status" value="1"/>
</dbReference>
<dbReference type="EMBL" id="SACN01000002">
    <property type="protein sequence ID" value="RVT90795.1"/>
    <property type="molecule type" value="Genomic_DNA"/>
</dbReference>
<dbReference type="InterPro" id="IPR036680">
    <property type="entry name" value="SPOR-like_sf"/>
</dbReference>
<evidence type="ECO:0000313" key="5">
    <source>
        <dbReference type="Proteomes" id="UP000282971"/>
    </source>
</evidence>
<dbReference type="GO" id="GO:0042834">
    <property type="term" value="F:peptidoglycan binding"/>
    <property type="evidence" value="ECO:0007669"/>
    <property type="project" value="InterPro"/>
</dbReference>
<protein>
    <submittedName>
        <fullName evidence="4">SPOR domain-containing protein</fullName>
    </submittedName>
</protein>
<evidence type="ECO:0000259" key="3">
    <source>
        <dbReference type="PROSITE" id="PS51724"/>
    </source>
</evidence>
<feature type="domain" description="SPOR" evidence="3">
    <location>
        <begin position="219"/>
        <end position="302"/>
    </location>
</feature>